<evidence type="ECO:0000313" key="4">
    <source>
        <dbReference type="Proteomes" id="UP000818029"/>
    </source>
</evidence>
<dbReference type="InterPro" id="IPR042460">
    <property type="entry name" value="DCN1-like_PONY"/>
</dbReference>
<keyword evidence="4" id="KW-1185">Reference proteome</keyword>
<dbReference type="Gene3D" id="1.10.238.200">
    <property type="entry name" value="Cullin, PONY binding domain"/>
    <property type="match status" value="1"/>
</dbReference>
<dbReference type="InterPro" id="IPR009060">
    <property type="entry name" value="UBA-like_sf"/>
</dbReference>
<dbReference type="Pfam" id="PF03556">
    <property type="entry name" value="Cullin_binding"/>
    <property type="match status" value="1"/>
</dbReference>
<dbReference type="PANTHER" id="PTHR12281:SF2">
    <property type="entry name" value="DEFECTIVE IN CULLIN NEDDYLATION PROTEIN"/>
    <property type="match status" value="1"/>
</dbReference>
<evidence type="ECO:0000256" key="1">
    <source>
        <dbReference type="ARBA" id="ARBA00022786"/>
    </source>
</evidence>
<dbReference type="Gene3D" id="1.10.8.10">
    <property type="entry name" value="DNA helicase RuvA subunit, C-terminal domain"/>
    <property type="match status" value="1"/>
</dbReference>
<dbReference type="Proteomes" id="UP000818029">
    <property type="component" value="Chromosome D05"/>
</dbReference>
<organism evidence="4 5">
    <name type="scientific">Gossypium hirsutum</name>
    <name type="common">Upland cotton</name>
    <name type="synonym">Gossypium mexicanum</name>
    <dbReference type="NCBI Taxonomy" id="3635"/>
    <lineage>
        <taxon>Eukaryota</taxon>
        <taxon>Viridiplantae</taxon>
        <taxon>Streptophyta</taxon>
        <taxon>Embryophyta</taxon>
        <taxon>Tracheophyta</taxon>
        <taxon>Spermatophyta</taxon>
        <taxon>Magnoliopsida</taxon>
        <taxon>eudicotyledons</taxon>
        <taxon>Gunneridae</taxon>
        <taxon>Pentapetalae</taxon>
        <taxon>rosids</taxon>
        <taxon>malvids</taxon>
        <taxon>Malvales</taxon>
        <taxon>Malvaceae</taxon>
        <taxon>Malvoideae</taxon>
        <taxon>Gossypium</taxon>
    </lineage>
</organism>
<proteinExistence type="predicted"/>
<reference evidence="5" key="2">
    <citation type="submission" date="2025-08" db="UniProtKB">
        <authorList>
            <consortium name="RefSeq"/>
        </authorList>
    </citation>
    <scope>IDENTIFICATION</scope>
</reference>
<dbReference type="InterPro" id="IPR014764">
    <property type="entry name" value="DCN-prot"/>
</dbReference>
<sequence length="251" mass="29552">MDQLDNDKKELVERFMYIAGEGEKVAIEYLNLCDWDVEASIDYFYDTPVLVDDALLEELYNRYKDPNIDMISVDGITLLCNDLEVDPQDIIMLVISWHMNASTMCEYSKMEFLQGLQELSVDTVEKFRDKISYIRSELNDENKFHDIYNFAFSWAKEKGQKSMALNTAIGMWRLLFAEKKCHLLDHWCQFLQTRHNKAISRDTWSQLLEFFNKVDTGLENYDAEGAWPYLIDEFVEYLNENGINHSKMVAH</sequence>
<comment type="function">
    <text evidence="2">Neddylation of cullins play an essential role in the regulation of SCF-type complexes activity.</text>
</comment>
<dbReference type="PROSITE" id="PS51229">
    <property type="entry name" value="DCUN1"/>
    <property type="match status" value="1"/>
</dbReference>
<dbReference type="InterPro" id="IPR005176">
    <property type="entry name" value="PONY_dom"/>
</dbReference>
<keyword evidence="1" id="KW-0833">Ubl conjugation pathway</keyword>
<name>A0ABM2ZZL9_GOSHI</name>
<dbReference type="GeneID" id="121216744"/>
<accession>A0ABM2ZZL9</accession>
<evidence type="ECO:0000256" key="2">
    <source>
        <dbReference type="RuleBase" id="RU410713"/>
    </source>
</evidence>
<dbReference type="Pfam" id="PF14555">
    <property type="entry name" value="UBA_4"/>
    <property type="match status" value="1"/>
</dbReference>
<dbReference type="Gene3D" id="1.10.238.10">
    <property type="entry name" value="EF-hand"/>
    <property type="match status" value="1"/>
</dbReference>
<gene>
    <name evidence="5" type="primary">LOC121216744</name>
</gene>
<dbReference type="SUPFAM" id="SSF46934">
    <property type="entry name" value="UBA-like"/>
    <property type="match status" value="1"/>
</dbReference>
<dbReference type="PANTHER" id="PTHR12281">
    <property type="entry name" value="RP42 RELATED"/>
    <property type="match status" value="1"/>
</dbReference>
<feature type="domain" description="DCUN1" evidence="3">
    <location>
        <begin position="51"/>
        <end position="239"/>
    </location>
</feature>
<reference evidence="4" key="1">
    <citation type="journal article" date="2020" name="Nat. Genet.">
        <title>Genomic diversifications of five Gossypium allopolyploid species and their impact on cotton improvement.</title>
        <authorList>
            <person name="Chen Z.J."/>
            <person name="Sreedasyam A."/>
            <person name="Ando A."/>
            <person name="Song Q."/>
            <person name="De Santiago L.M."/>
            <person name="Hulse-Kemp A.M."/>
            <person name="Ding M."/>
            <person name="Ye W."/>
            <person name="Kirkbride R.C."/>
            <person name="Jenkins J."/>
            <person name="Plott C."/>
            <person name="Lovell J."/>
            <person name="Lin Y.M."/>
            <person name="Vaughn R."/>
            <person name="Liu B."/>
            <person name="Simpson S."/>
            <person name="Scheffler B.E."/>
            <person name="Wen L."/>
            <person name="Saski C.A."/>
            <person name="Grover C.E."/>
            <person name="Hu G."/>
            <person name="Conover J.L."/>
            <person name="Carlson J.W."/>
            <person name="Shu S."/>
            <person name="Boston L.B."/>
            <person name="Williams M."/>
            <person name="Peterson D.G."/>
            <person name="McGee K."/>
            <person name="Jones D.C."/>
            <person name="Wendel J.F."/>
            <person name="Stelly D.M."/>
            <person name="Grimwood J."/>
            <person name="Schmutz J."/>
        </authorList>
    </citation>
    <scope>NUCLEOTIDE SEQUENCE [LARGE SCALE GENOMIC DNA]</scope>
    <source>
        <strain evidence="4">cv. TM-1</strain>
    </source>
</reference>
<evidence type="ECO:0000259" key="3">
    <source>
        <dbReference type="PROSITE" id="PS51229"/>
    </source>
</evidence>
<evidence type="ECO:0000313" key="5">
    <source>
        <dbReference type="RefSeq" id="XP_040948076.1"/>
    </source>
</evidence>
<protein>
    <recommendedName>
        <fullName evidence="2">Defective in cullin neddylation protein</fullName>
    </recommendedName>
</protein>
<dbReference type="RefSeq" id="XP_040948076.1">
    <property type="nucleotide sequence ID" value="XM_041092142.1"/>
</dbReference>